<feature type="region of interest" description="Disordered" evidence="1">
    <location>
        <begin position="387"/>
        <end position="433"/>
    </location>
</feature>
<proteinExistence type="predicted"/>
<reference evidence="4" key="1">
    <citation type="journal article" date="2023" name="Mol. Phylogenet. Evol.">
        <title>Genome-scale phylogeny and comparative genomics of the fungal order Sordariales.</title>
        <authorList>
            <person name="Hensen N."/>
            <person name="Bonometti L."/>
            <person name="Westerberg I."/>
            <person name="Brannstrom I.O."/>
            <person name="Guillou S."/>
            <person name="Cros-Aarteil S."/>
            <person name="Calhoun S."/>
            <person name="Haridas S."/>
            <person name="Kuo A."/>
            <person name="Mondo S."/>
            <person name="Pangilinan J."/>
            <person name="Riley R."/>
            <person name="LaButti K."/>
            <person name="Andreopoulos B."/>
            <person name="Lipzen A."/>
            <person name="Chen C."/>
            <person name="Yan M."/>
            <person name="Daum C."/>
            <person name="Ng V."/>
            <person name="Clum A."/>
            <person name="Steindorff A."/>
            <person name="Ohm R.A."/>
            <person name="Martin F."/>
            <person name="Silar P."/>
            <person name="Natvig D.O."/>
            <person name="Lalanne C."/>
            <person name="Gautier V."/>
            <person name="Ament-Velasquez S.L."/>
            <person name="Kruys A."/>
            <person name="Hutchinson M.I."/>
            <person name="Powell A.J."/>
            <person name="Barry K."/>
            <person name="Miller A.N."/>
            <person name="Grigoriev I.V."/>
            <person name="Debuchy R."/>
            <person name="Gladieux P."/>
            <person name="Hiltunen Thoren M."/>
            <person name="Johannesson H."/>
        </authorList>
    </citation>
    <scope>NUCLEOTIDE SEQUENCE</scope>
    <source>
        <strain evidence="4">CBS 103.79</strain>
    </source>
</reference>
<name>A0AAN6MQ93_9PEZI</name>
<feature type="transmembrane region" description="Helical" evidence="2">
    <location>
        <begin position="746"/>
        <end position="763"/>
    </location>
</feature>
<feature type="compositionally biased region" description="Low complexity" evidence="1">
    <location>
        <begin position="103"/>
        <end position="157"/>
    </location>
</feature>
<evidence type="ECO:0000256" key="3">
    <source>
        <dbReference type="SAM" id="SignalP"/>
    </source>
</evidence>
<dbReference type="EMBL" id="MU855417">
    <property type="protein sequence ID" value="KAK3904032.1"/>
    <property type="molecule type" value="Genomic_DNA"/>
</dbReference>
<evidence type="ECO:0000256" key="1">
    <source>
        <dbReference type="SAM" id="MobiDB-lite"/>
    </source>
</evidence>
<keyword evidence="2" id="KW-0472">Membrane</keyword>
<feature type="compositionally biased region" description="Low complexity" evidence="1">
    <location>
        <begin position="422"/>
        <end position="433"/>
    </location>
</feature>
<evidence type="ECO:0000256" key="2">
    <source>
        <dbReference type="SAM" id="Phobius"/>
    </source>
</evidence>
<feature type="compositionally biased region" description="Gly residues" evidence="1">
    <location>
        <begin position="717"/>
        <end position="732"/>
    </location>
</feature>
<sequence>MVGGRQVLLSIAVLSGLGFDSVHGVQAGPADPVVTTTSTLSHQYIDPQLHGPDATLTTESSQIPGRPTELSKTSVDAAGAGAAEASAMAIAAPPFADGVPLPSSSSSSSSSSSIRSQSSVDFSQTPPAVTPVQTTETAAVAGPAAGTTTMTTTTTSAGRGGPPGGGPPGGGPPKVSTVDIVQESTQKVDLGYDDPSLSYTAPMPWTSTLTSTSTSRSSTSTSSPIPTSTLDSALSMISSFSPTPSTRTTFTTESLPRNETWTYIPSGGITYCNPSELTITRTRWSVMHTTTITWYGNPEDYTPPYPAIAVPGPTDLPCVIPTEAPKLTLSICASTGTGTKYRTCAMLTTTETWAFGAQTSTAPAVVFLTTDKNPAVVYTSIETPNYGVSQDAKTRDNHASPTGAGGSPNPVYNSDDGGGSGPTVTTVPHTTTPTPVTVAVQSTAVVINGNTIRDNPSQQTQVVIVGGQTFTIDPTRVVGAGTTIDRPSATAGDGGGVFVPTPTTTSLGTLPVTLSANIAIIAGTSFTLDPSTASTVVVAGQTLTIGPATIAAAGVSSTLALPTRPPSTEVVVAGGDLITAIGRSVLVIHGTTLTYSTSSLLPLNHDETLTLGPGGITAHGGALTLGGPHAASPGDTQYALVGGATLTRIGASVVVVAGSTYTLGSAAGTGSGVVVTATTVVVGGESVTIAPDGVRVGKTLSLAYPFGGGAVATAGSSGKGGESEGNGGGGKGGGEEDAAGGLVRPWLVGVVWGFVVVVGVGVVG</sequence>
<gene>
    <name evidence="4" type="ORF">C8A05DRAFT_42839</name>
</gene>
<dbReference type="Proteomes" id="UP001303889">
    <property type="component" value="Unassembled WGS sequence"/>
</dbReference>
<feature type="region of interest" description="Disordered" evidence="1">
    <location>
        <begin position="47"/>
        <end position="77"/>
    </location>
</feature>
<keyword evidence="2" id="KW-1133">Transmembrane helix</keyword>
<feature type="chain" id="PRO_5042875270" evidence="3">
    <location>
        <begin position="25"/>
        <end position="764"/>
    </location>
</feature>
<keyword evidence="2" id="KW-0812">Transmembrane</keyword>
<keyword evidence="5" id="KW-1185">Reference proteome</keyword>
<keyword evidence="3" id="KW-0732">Signal</keyword>
<protein>
    <submittedName>
        <fullName evidence="4">Uncharacterized protein</fullName>
    </submittedName>
</protein>
<evidence type="ECO:0000313" key="5">
    <source>
        <dbReference type="Proteomes" id="UP001303889"/>
    </source>
</evidence>
<organism evidence="4 5">
    <name type="scientific">Staphylotrichum tortipilum</name>
    <dbReference type="NCBI Taxonomy" id="2831512"/>
    <lineage>
        <taxon>Eukaryota</taxon>
        <taxon>Fungi</taxon>
        <taxon>Dikarya</taxon>
        <taxon>Ascomycota</taxon>
        <taxon>Pezizomycotina</taxon>
        <taxon>Sordariomycetes</taxon>
        <taxon>Sordariomycetidae</taxon>
        <taxon>Sordariales</taxon>
        <taxon>Chaetomiaceae</taxon>
        <taxon>Staphylotrichum</taxon>
    </lineage>
</organism>
<feature type="compositionally biased region" description="Low complexity" evidence="1">
    <location>
        <begin position="206"/>
        <end position="230"/>
    </location>
</feature>
<feature type="region of interest" description="Disordered" evidence="1">
    <location>
        <begin position="714"/>
        <end position="736"/>
    </location>
</feature>
<feature type="region of interest" description="Disordered" evidence="1">
    <location>
        <begin position="99"/>
        <end position="230"/>
    </location>
</feature>
<reference evidence="4" key="2">
    <citation type="submission" date="2023-05" db="EMBL/GenBank/DDBJ databases">
        <authorList>
            <consortium name="Lawrence Berkeley National Laboratory"/>
            <person name="Steindorff A."/>
            <person name="Hensen N."/>
            <person name="Bonometti L."/>
            <person name="Westerberg I."/>
            <person name="Brannstrom I.O."/>
            <person name="Guillou S."/>
            <person name="Cros-Aarteil S."/>
            <person name="Calhoun S."/>
            <person name="Haridas S."/>
            <person name="Kuo A."/>
            <person name="Mondo S."/>
            <person name="Pangilinan J."/>
            <person name="Riley R."/>
            <person name="Labutti K."/>
            <person name="Andreopoulos B."/>
            <person name="Lipzen A."/>
            <person name="Chen C."/>
            <person name="Yanf M."/>
            <person name="Daum C."/>
            <person name="Ng V."/>
            <person name="Clum A."/>
            <person name="Ohm R."/>
            <person name="Martin F."/>
            <person name="Silar P."/>
            <person name="Natvig D."/>
            <person name="Lalanne C."/>
            <person name="Gautier V."/>
            <person name="Ament-Velasquez S.L."/>
            <person name="Kruys A."/>
            <person name="Hutchinson M.I."/>
            <person name="Powell A.J."/>
            <person name="Barry K."/>
            <person name="Miller A.N."/>
            <person name="Grigoriev I.V."/>
            <person name="Debuchy R."/>
            <person name="Gladieux P."/>
            <person name="Thoren M.H."/>
            <person name="Johannesson H."/>
        </authorList>
    </citation>
    <scope>NUCLEOTIDE SEQUENCE</scope>
    <source>
        <strain evidence="4">CBS 103.79</strain>
    </source>
</reference>
<evidence type="ECO:0000313" key="4">
    <source>
        <dbReference type="EMBL" id="KAK3904032.1"/>
    </source>
</evidence>
<dbReference type="AlphaFoldDB" id="A0AAN6MQ93"/>
<accession>A0AAN6MQ93</accession>
<comment type="caution">
    <text evidence="4">The sequence shown here is derived from an EMBL/GenBank/DDBJ whole genome shotgun (WGS) entry which is preliminary data.</text>
</comment>
<feature type="signal peptide" evidence="3">
    <location>
        <begin position="1"/>
        <end position="24"/>
    </location>
</feature>